<sequence>MARLSDHSAPRRGPRPPWLGRRVAVVRDERPRIETLPARRLVLLRHGRTEWNARKRVQGQLDPDLDETGHAQAQAVGPAVAALAPVTLLCSDLARARQTADHVARATGLTPSYDERLREYHLGERQGLTHDEYAVLEPEEFTRFRAGDWDDVPGAETRAQVADRFSAVLKEAAATLGAGETALVVAHGAAIRTGMVHWLGWPLEQAADFRALGNCCWVELDERPGGRWALAAYNRTAPVVE</sequence>
<accession>A0A316THL4</accession>
<dbReference type="InterPro" id="IPR013078">
    <property type="entry name" value="His_Pase_superF_clade-1"/>
</dbReference>
<dbReference type="InterPro" id="IPR029033">
    <property type="entry name" value="His_PPase_superfam"/>
</dbReference>
<proteinExistence type="predicted"/>
<dbReference type="EMBL" id="QGDD01000008">
    <property type="protein sequence ID" value="PWN01844.1"/>
    <property type="molecule type" value="Genomic_DNA"/>
</dbReference>
<organism evidence="3 4">
    <name type="scientific">Nocardioides silvaticus</name>
    <dbReference type="NCBI Taxonomy" id="2201891"/>
    <lineage>
        <taxon>Bacteria</taxon>
        <taxon>Bacillati</taxon>
        <taxon>Actinomycetota</taxon>
        <taxon>Actinomycetes</taxon>
        <taxon>Propionibacteriales</taxon>
        <taxon>Nocardioidaceae</taxon>
        <taxon>Nocardioides</taxon>
    </lineage>
</organism>
<gene>
    <name evidence="3" type="ORF">DJ010_16880</name>
</gene>
<evidence type="ECO:0000313" key="3">
    <source>
        <dbReference type="EMBL" id="PWN01844.1"/>
    </source>
</evidence>
<comment type="caution">
    <text evidence="3">The sequence shown here is derived from an EMBL/GenBank/DDBJ whole genome shotgun (WGS) entry which is preliminary data.</text>
</comment>
<evidence type="ECO:0000256" key="1">
    <source>
        <dbReference type="PIRSR" id="PIRSR613078-1"/>
    </source>
</evidence>
<dbReference type="GO" id="GO:0005737">
    <property type="term" value="C:cytoplasm"/>
    <property type="evidence" value="ECO:0007669"/>
    <property type="project" value="TreeGrafter"/>
</dbReference>
<feature type="binding site" evidence="2">
    <location>
        <begin position="45"/>
        <end position="52"/>
    </location>
    <ligand>
        <name>substrate</name>
    </ligand>
</feature>
<feature type="active site" description="Tele-phosphohistidine intermediate" evidence="1">
    <location>
        <position position="46"/>
    </location>
</feature>
<dbReference type="SUPFAM" id="SSF53254">
    <property type="entry name" value="Phosphoglycerate mutase-like"/>
    <property type="match status" value="1"/>
</dbReference>
<keyword evidence="4" id="KW-1185">Reference proteome</keyword>
<dbReference type="PANTHER" id="PTHR48100:SF62">
    <property type="entry name" value="GLUCOSYL-3-PHOSPHOGLYCERATE PHOSPHATASE"/>
    <property type="match status" value="1"/>
</dbReference>
<dbReference type="GO" id="GO:0016791">
    <property type="term" value="F:phosphatase activity"/>
    <property type="evidence" value="ECO:0007669"/>
    <property type="project" value="TreeGrafter"/>
</dbReference>
<evidence type="ECO:0000313" key="4">
    <source>
        <dbReference type="Proteomes" id="UP000245507"/>
    </source>
</evidence>
<dbReference type="Proteomes" id="UP000245507">
    <property type="component" value="Unassembled WGS sequence"/>
</dbReference>
<dbReference type="Pfam" id="PF00300">
    <property type="entry name" value="His_Phos_1"/>
    <property type="match status" value="1"/>
</dbReference>
<evidence type="ECO:0000256" key="2">
    <source>
        <dbReference type="PIRSR" id="PIRSR613078-2"/>
    </source>
</evidence>
<name>A0A316THL4_9ACTN</name>
<feature type="binding site" evidence="2">
    <location>
        <position position="95"/>
    </location>
    <ligand>
        <name>substrate</name>
    </ligand>
</feature>
<dbReference type="CDD" id="cd07067">
    <property type="entry name" value="HP_PGM_like"/>
    <property type="match status" value="1"/>
</dbReference>
<dbReference type="AlphaFoldDB" id="A0A316THL4"/>
<dbReference type="InterPro" id="IPR050275">
    <property type="entry name" value="PGM_Phosphatase"/>
</dbReference>
<feature type="active site" description="Proton donor/acceptor" evidence="1">
    <location>
        <position position="119"/>
    </location>
</feature>
<dbReference type="PANTHER" id="PTHR48100">
    <property type="entry name" value="BROAD-SPECIFICITY PHOSPHATASE YOR283W-RELATED"/>
    <property type="match status" value="1"/>
</dbReference>
<protein>
    <submittedName>
        <fullName evidence="3">Histidine phosphatase family protein</fullName>
    </submittedName>
</protein>
<reference evidence="3 4" key="1">
    <citation type="submission" date="2018-05" db="EMBL/GenBank/DDBJ databases">
        <title>Nocardioides silvaticus genome.</title>
        <authorList>
            <person name="Li C."/>
            <person name="Wang G."/>
        </authorList>
    </citation>
    <scope>NUCLEOTIDE SEQUENCE [LARGE SCALE GENOMIC DNA]</scope>
    <source>
        <strain evidence="3 4">CCTCC AB 2018079</strain>
    </source>
</reference>
<dbReference type="Gene3D" id="3.40.50.1240">
    <property type="entry name" value="Phosphoglycerate mutase-like"/>
    <property type="match status" value="1"/>
</dbReference>
<dbReference type="SMART" id="SM00855">
    <property type="entry name" value="PGAM"/>
    <property type="match status" value="1"/>
</dbReference>